<keyword evidence="3" id="KW-1185">Reference proteome</keyword>
<proteinExistence type="predicted"/>
<dbReference type="Proteomes" id="UP000680514">
    <property type="component" value="Chromosome"/>
</dbReference>
<name>A0ABM7QHF7_9GAMM</name>
<gene>
    <name evidence="2" type="ORF">LYSHEL_29670</name>
</gene>
<organism evidence="2 3">
    <name type="scientific">Lysobacter helvus</name>
    <dbReference type="NCBI Taxonomy" id="2675059"/>
    <lineage>
        <taxon>Bacteria</taxon>
        <taxon>Pseudomonadati</taxon>
        <taxon>Pseudomonadota</taxon>
        <taxon>Gammaproteobacteria</taxon>
        <taxon>Lysobacterales</taxon>
        <taxon>Lysobacteraceae</taxon>
        <taxon>Lysobacter</taxon>
    </lineage>
</organism>
<protein>
    <submittedName>
        <fullName evidence="2">Uncharacterized protein</fullName>
    </submittedName>
</protein>
<dbReference type="EMBL" id="AP024546">
    <property type="protein sequence ID" value="BCT97096.1"/>
    <property type="molecule type" value="Genomic_DNA"/>
</dbReference>
<sequence length="126" mass="13499">MASMARRLLPVALSVCCTVAIAAKPVAPKPLADGDYTFAHRFAEQPSMPSVSMHVRIRKGHIVVTNESVSSAFEKGVVDEGLLLWHPATQQWIIGDTPADAKAPEVGGCSGGPEVIDLAKRIYWTC</sequence>
<reference evidence="2 3" key="1">
    <citation type="submission" date="2021-03" db="EMBL/GenBank/DDBJ databases">
        <title>Complete Genome Sequences of Two Lysobacter Strains Isolated from Sea Water (Lysobacter caseinilyticus) and Soil (Lysobacter helvus) in South Korea.</title>
        <authorList>
            <person name="Watanabe Y."/>
            <person name="Arakawa K."/>
        </authorList>
    </citation>
    <scope>NUCLEOTIDE SEQUENCE [LARGE SCALE GENOMIC DNA]</scope>
    <source>
        <strain evidence="2 3">D10</strain>
    </source>
</reference>
<feature type="chain" id="PRO_5046648920" evidence="1">
    <location>
        <begin position="23"/>
        <end position="126"/>
    </location>
</feature>
<keyword evidence="1" id="KW-0732">Signal</keyword>
<evidence type="ECO:0000256" key="1">
    <source>
        <dbReference type="SAM" id="SignalP"/>
    </source>
</evidence>
<evidence type="ECO:0000313" key="3">
    <source>
        <dbReference type="Proteomes" id="UP000680514"/>
    </source>
</evidence>
<feature type="signal peptide" evidence="1">
    <location>
        <begin position="1"/>
        <end position="22"/>
    </location>
</feature>
<evidence type="ECO:0000313" key="2">
    <source>
        <dbReference type="EMBL" id="BCT97096.1"/>
    </source>
</evidence>
<accession>A0ABM7QHF7</accession>